<dbReference type="AlphaFoldDB" id="A0A5B7CTX6"/>
<protein>
    <submittedName>
        <fullName evidence="2">Uncharacterized protein</fullName>
    </submittedName>
</protein>
<proteinExistence type="predicted"/>
<evidence type="ECO:0000313" key="3">
    <source>
        <dbReference type="Proteomes" id="UP000324222"/>
    </source>
</evidence>
<reference evidence="2 3" key="1">
    <citation type="submission" date="2019-05" db="EMBL/GenBank/DDBJ databases">
        <title>Another draft genome of Portunus trituberculatus and its Hox gene families provides insights of decapod evolution.</title>
        <authorList>
            <person name="Jeong J.-H."/>
            <person name="Song I."/>
            <person name="Kim S."/>
            <person name="Choi T."/>
            <person name="Kim D."/>
            <person name="Ryu S."/>
            <person name="Kim W."/>
        </authorList>
    </citation>
    <scope>NUCLEOTIDE SEQUENCE [LARGE SCALE GENOMIC DNA]</scope>
    <source>
        <tissue evidence="2">Muscle</tissue>
    </source>
</reference>
<sequence>MTKKNPHAQHPVPPPSLFKPCPCLLSPLHAPLKLGERNLPPHTTSMPHHSILSRTPASENGKYSQKRRRHHSISTSTTTGERLPCDWLVERRTTSYSSLLIGWSTGV</sequence>
<name>A0A5B7CTX6_PORTR</name>
<evidence type="ECO:0000256" key="1">
    <source>
        <dbReference type="SAM" id="MobiDB-lite"/>
    </source>
</evidence>
<dbReference type="Proteomes" id="UP000324222">
    <property type="component" value="Unassembled WGS sequence"/>
</dbReference>
<organism evidence="2 3">
    <name type="scientific">Portunus trituberculatus</name>
    <name type="common">Swimming crab</name>
    <name type="synonym">Neptunus trituberculatus</name>
    <dbReference type="NCBI Taxonomy" id="210409"/>
    <lineage>
        <taxon>Eukaryota</taxon>
        <taxon>Metazoa</taxon>
        <taxon>Ecdysozoa</taxon>
        <taxon>Arthropoda</taxon>
        <taxon>Crustacea</taxon>
        <taxon>Multicrustacea</taxon>
        <taxon>Malacostraca</taxon>
        <taxon>Eumalacostraca</taxon>
        <taxon>Eucarida</taxon>
        <taxon>Decapoda</taxon>
        <taxon>Pleocyemata</taxon>
        <taxon>Brachyura</taxon>
        <taxon>Eubrachyura</taxon>
        <taxon>Portunoidea</taxon>
        <taxon>Portunidae</taxon>
        <taxon>Portuninae</taxon>
        <taxon>Portunus</taxon>
    </lineage>
</organism>
<keyword evidence="3" id="KW-1185">Reference proteome</keyword>
<accession>A0A5B7CTX6</accession>
<evidence type="ECO:0000313" key="2">
    <source>
        <dbReference type="EMBL" id="MPC13192.1"/>
    </source>
</evidence>
<feature type="compositionally biased region" description="Polar residues" evidence="1">
    <location>
        <begin position="41"/>
        <end position="63"/>
    </location>
</feature>
<dbReference type="EMBL" id="VSRR010000264">
    <property type="protein sequence ID" value="MPC13192.1"/>
    <property type="molecule type" value="Genomic_DNA"/>
</dbReference>
<comment type="caution">
    <text evidence="2">The sequence shown here is derived from an EMBL/GenBank/DDBJ whole genome shotgun (WGS) entry which is preliminary data.</text>
</comment>
<gene>
    <name evidence="2" type="ORF">E2C01_005913</name>
</gene>
<feature type="region of interest" description="Disordered" evidence="1">
    <location>
        <begin position="1"/>
        <end position="20"/>
    </location>
</feature>
<feature type="region of interest" description="Disordered" evidence="1">
    <location>
        <begin position="33"/>
        <end position="79"/>
    </location>
</feature>